<name>A0AAV9CG21_ACOCL</name>
<keyword evidence="3" id="KW-1185">Reference proteome</keyword>
<dbReference type="PANTHER" id="PTHR34562">
    <property type="entry name" value="WPP DOMAIN-INTERACTING PROTEIN 2"/>
    <property type="match status" value="1"/>
</dbReference>
<protein>
    <submittedName>
        <fullName evidence="2">Uncharacterized protein</fullName>
    </submittedName>
</protein>
<reference evidence="2" key="1">
    <citation type="journal article" date="2023" name="Nat. Commun.">
        <title>Diploid and tetraploid genomes of Acorus and the evolution of monocots.</title>
        <authorList>
            <person name="Ma L."/>
            <person name="Liu K.W."/>
            <person name="Li Z."/>
            <person name="Hsiao Y.Y."/>
            <person name="Qi Y."/>
            <person name="Fu T."/>
            <person name="Tang G.D."/>
            <person name="Zhang D."/>
            <person name="Sun W.H."/>
            <person name="Liu D.K."/>
            <person name="Li Y."/>
            <person name="Chen G.Z."/>
            <person name="Liu X.D."/>
            <person name="Liao X.Y."/>
            <person name="Jiang Y.T."/>
            <person name="Yu X."/>
            <person name="Hao Y."/>
            <person name="Huang J."/>
            <person name="Zhao X.W."/>
            <person name="Ke S."/>
            <person name="Chen Y.Y."/>
            <person name="Wu W.L."/>
            <person name="Hsu J.L."/>
            <person name="Lin Y.F."/>
            <person name="Huang M.D."/>
            <person name="Li C.Y."/>
            <person name="Huang L."/>
            <person name="Wang Z.W."/>
            <person name="Zhao X."/>
            <person name="Zhong W.Y."/>
            <person name="Peng D.H."/>
            <person name="Ahmad S."/>
            <person name="Lan S."/>
            <person name="Zhang J.S."/>
            <person name="Tsai W.C."/>
            <person name="Van de Peer Y."/>
            <person name="Liu Z.J."/>
        </authorList>
    </citation>
    <scope>NUCLEOTIDE SEQUENCE</scope>
    <source>
        <strain evidence="2">CP</strain>
    </source>
</reference>
<dbReference type="PANTHER" id="PTHR34562:SF8">
    <property type="entry name" value="WPP DOMAIN-INTERACTING PROTEIN 1"/>
    <property type="match status" value="1"/>
</dbReference>
<dbReference type="Proteomes" id="UP001180020">
    <property type="component" value="Unassembled WGS sequence"/>
</dbReference>
<evidence type="ECO:0000313" key="3">
    <source>
        <dbReference type="Proteomes" id="UP001180020"/>
    </source>
</evidence>
<sequence>METLFQEKIEANLQSLIVTRMIHEMQETSESQIALLEEQSSLVEDQAQIMIRLRESENKAILLTSKAEELEASCRELLGTDELLKLQKQVCKVTMCSLVQIVLLCIAFGLFVMHILSPSIGVVPT</sequence>
<evidence type="ECO:0000256" key="1">
    <source>
        <dbReference type="SAM" id="Phobius"/>
    </source>
</evidence>
<organism evidence="2 3">
    <name type="scientific">Acorus calamus</name>
    <name type="common">Sweet flag</name>
    <dbReference type="NCBI Taxonomy" id="4465"/>
    <lineage>
        <taxon>Eukaryota</taxon>
        <taxon>Viridiplantae</taxon>
        <taxon>Streptophyta</taxon>
        <taxon>Embryophyta</taxon>
        <taxon>Tracheophyta</taxon>
        <taxon>Spermatophyta</taxon>
        <taxon>Magnoliopsida</taxon>
        <taxon>Liliopsida</taxon>
        <taxon>Acoraceae</taxon>
        <taxon>Acorus</taxon>
    </lineage>
</organism>
<gene>
    <name evidence="2" type="ORF">QJS10_CPB19g01882</name>
</gene>
<keyword evidence="1" id="KW-0472">Membrane</keyword>
<dbReference type="AlphaFoldDB" id="A0AAV9CG21"/>
<reference evidence="2" key="2">
    <citation type="submission" date="2023-06" db="EMBL/GenBank/DDBJ databases">
        <authorList>
            <person name="Ma L."/>
            <person name="Liu K.-W."/>
            <person name="Li Z."/>
            <person name="Hsiao Y.-Y."/>
            <person name="Qi Y."/>
            <person name="Fu T."/>
            <person name="Tang G."/>
            <person name="Zhang D."/>
            <person name="Sun W.-H."/>
            <person name="Liu D.-K."/>
            <person name="Li Y."/>
            <person name="Chen G.-Z."/>
            <person name="Liu X.-D."/>
            <person name="Liao X.-Y."/>
            <person name="Jiang Y.-T."/>
            <person name="Yu X."/>
            <person name="Hao Y."/>
            <person name="Huang J."/>
            <person name="Zhao X.-W."/>
            <person name="Ke S."/>
            <person name="Chen Y.-Y."/>
            <person name="Wu W.-L."/>
            <person name="Hsu J.-L."/>
            <person name="Lin Y.-F."/>
            <person name="Huang M.-D."/>
            <person name="Li C.-Y."/>
            <person name="Huang L."/>
            <person name="Wang Z.-W."/>
            <person name="Zhao X."/>
            <person name="Zhong W.-Y."/>
            <person name="Peng D.-H."/>
            <person name="Ahmad S."/>
            <person name="Lan S."/>
            <person name="Zhang J.-S."/>
            <person name="Tsai W.-C."/>
            <person name="Van De Peer Y."/>
            <person name="Liu Z.-J."/>
        </authorList>
    </citation>
    <scope>NUCLEOTIDE SEQUENCE</scope>
    <source>
        <strain evidence="2">CP</strain>
        <tissue evidence="2">Leaves</tissue>
    </source>
</reference>
<evidence type="ECO:0000313" key="2">
    <source>
        <dbReference type="EMBL" id="KAK1287732.1"/>
    </source>
</evidence>
<keyword evidence="1" id="KW-0812">Transmembrane</keyword>
<feature type="transmembrane region" description="Helical" evidence="1">
    <location>
        <begin position="93"/>
        <end position="116"/>
    </location>
</feature>
<proteinExistence type="predicted"/>
<keyword evidence="1" id="KW-1133">Transmembrane helix</keyword>
<comment type="caution">
    <text evidence="2">The sequence shown here is derived from an EMBL/GenBank/DDBJ whole genome shotgun (WGS) entry which is preliminary data.</text>
</comment>
<accession>A0AAV9CG21</accession>
<dbReference type="InterPro" id="IPR044696">
    <property type="entry name" value="WIP1/2/3"/>
</dbReference>
<dbReference type="EMBL" id="JAUJYO010000019">
    <property type="protein sequence ID" value="KAK1287732.1"/>
    <property type="molecule type" value="Genomic_DNA"/>
</dbReference>